<keyword evidence="3" id="KW-1185">Reference proteome</keyword>
<protein>
    <recommendedName>
        <fullName evidence="4">DoxX family protein</fullName>
    </recommendedName>
</protein>
<sequence length="142" mass="15834">MISTSTNKAAFPLLLQRIAVFLFMGIWTLDKFVNPAHTAGVFSNFYGVDLAAELTWVLGLVQGIILIAFLLGFMKTFSYLLVFLMHAVSTVASWKVYLVGFDGNLLFWAAIPVLAGLWIQFALRDFDCITLDDRLKKGFTGD</sequence>
<comment type="caution">
    <text evidence="2">The sequence shown here is derived from an EMBL/GenBank/DDBJ whole genome shotgun (WGS) entry which is preliminary data.</text>
</comment>
<evidence type="ECO:0008006" key="4">
    <source>
        <dbReference type="Google" id="ProtNLM"/>
    </source>
</evidence>
<dbReference type="EMBL" id="BKCN01000006">
    <property type="protein sequence ID" value="GER03830.1"/>
    <property type="molecule type" value="Genomic_DNA"/>
</dbReference>
<accession>A0A5A7N8T8</accession>
<keyword evidence="1" id="KW-0472">Membrane</keyword>
<feature type="transmembrane region" description="Helical" evidence="1">
    <location>
        <begin position="9"/>
        <end position="29"/>
    </location>
</feature>
<gene>
    <name evidence="2" type="ORF">JCM17846_15120</name>
</gene>
<dbReference type="RefSeq" id="WP_042086763.1">
    <property type="nucleotide sequence ID" value="NZ_BKCN01000006.1"/>
</dbReference>
<feature type="transmembrane region" description="Helical" evidence="1">
    <location>
        <begin position="105"/>
        <end position="123"/>
    </location>
</feature>
<feature type="transmembrane region" description="Helical" evidence="1">
    <location>
        <begin position="54"/>
        <end position="73"/>
    </location>
</feature>
<dbReference type="AlphaFoldDB" id="A0A5A7N8T8"/>
<name>A0A5A7N8T8_9PROT</name>
<reference evidence="2 3" key="1">
    <citation type="submission" date="2019-09" db="EMBL/GenBank/DDBJ databases">
        <title>NBRP : Genome information of microbial organism related human and environment.</title>
        <authorList>
            <person name="Hattori M."/>
            <person name="Oshima K."/>
            <person name="Inaba H."/>
            <person name="Suda W."/>
            <person name="Sakamoto M."/>
            <person name="Iino T."/>
            <person name="Kitahara M."/>
            <person name="Oshida Y."/>
            <person name="Iida T."/>
            <person name="Kudo T."/>
            <person name="Itoh T."/>
            <person name="Ohkuma M."/>
        </authorList>
    </citation>
    <scope>NUCLEOTIDE SEQUENCE [LARGE SCALE GENOMIC DNA]</scope>
    <source>
        <strain evidence="2 3">Q-1</strain>
    </source>
</reference>
<evidence type="ECO:0000256" key="1">
    <source>
        <dbReference type="SAM" id="Phobius"/>
    </source>
</evidence>
<feature type="transmembrane region" description="Helical" evidence="1">
    <location>
        <begin position="80"/>
        <end position="99"/>
    </location>
</feature>
<evidence type="ECO:0000313" key="3">
    <source>
        <dbReference type="Proteomes" id="UP000324996"/>
    </source>
</evidence>
<dbReference type="Proteomes" id="UP000324996">
    <property type="component" value="Unassembled WGS sequence"/>
</dbReference>
<evidence type="ECO:0000313" key="2">
    <source>
        <dbReference type="EMBL" id="GER03830.1"/>
    </source>
</evidence>
<organism evidence="2 3">
    <name type="scientific">Iodidimonas nitroreducens</name>
    <dbReference type="NCBI Taxonomy" id="1236968"/>
    <lineage>
        <taxon>Bacteria</taxon>
        <taxon>Pseudomonadati</taxon>
        <taxon>Pseudomonadota</taxon>
        <taxon>Alphaproteobacteria</taxon>
        <taxon>Iodidimonadales</taxon>
        <taxon>Iodidimonadaceae</taxon>
        <taxon>Iodidimonas</taxon>
    </lineage>
</organism>
<proteinExistence type="predicted"/>
<keyword evidence="1" id="KW-1133">Transmembrane helix</keyword>
<keyword evidence="1" id="KW-0812">Transmembrane</keyword>